<keyword evidence="2" id="KW-1185">Reference proteome</keyword>
<dbReference type="HOGENOM" id="CLU_3296332_0_0_0"/>
<dbReference type="Proteomes" id="UP000000845">
    <property type="component" value="Chromosome"/>
</dbReference>
<dbReference type="KEGG" id="str:Sterm_0427"/>
<dbReference type="EMBL" id="CP001739">
    <property type="protein sequence ID" value="ACZ07308.1"/>
    <property type="molecule type" value="Genomic_DNA"/>
</dbReference>
<dbReference type="AlphaFoldDB" id="D1AMT2"/>
<evidence type="ECO:0000313" key="1">
    <source>
        <dbReference type="EMBL" id="ACZ07308.1"/>
    </source>
</evidence>
<sequence length="40" mass="4911">MYLNWRNFKKMILIILIVDKYQNLKGLSILLFIERILSKK</sequence>
<gene>
    <name evidence="1" type="ordered locus">Sterm_0427</name>
</gene>
<name>D1AMT2_SEBTE</name>
<reference evidence="2" key="1">
    <citation type="submission" date="2009-09" db="EMBL/GenBank/DDBJ databases">
        <title>The complete chromosome of Sebaldella termitidis ATCC 33386.</title>
        <authorList>
            <consortium name="US DOE Joint Genome Institute (JGI-PGF)"/>
            <person name="Lucas S."/>
            <person name="Copeland A."/>
            <person name="Lapidus A."/>
            <person name="Glavina del Rio T."/>
            <person name="Dalin E."/>
            <person name="Tice H."/>
            <person name="Bruce D."/>
            <person name="Goodwin L."/>
            <person name="Pitluck S."/>
            <person name="Kyrpides N."/>
            <person name="Mavromatis K."/>
            <person name="Ivanova N."/>
            <person name="Mikhailova N."/>
            <person name="Sims D."/>
            <person name="Meincke L."/>
            <person name="Brettin T."/>
            <person name="Detter J.C."/>
            <person name="Han C."/>
            <person name="Larimer F."/>
            <person name="Land M."/>
            <person name="Hauser L."/>
            <person name="Markowitz V."/>
            <person name="Cheng J.F."/>
            <person name="Hugenholtz P."/>
            <person name="Woyke T."/>
            <person name="Wu D."/>
            <person name="Eisen J.A."/>
        </authorList>
    </citation>
    <scope>NUCLEOTIDE SEQUENCE [LARGE SCALE GENOMIC DNA]</scope>
    <source>
        <strain evidence="2">ATCC 33386 / NCTC 11300</strain>
    </source>
</reference>
<accession>D1AMT2</accession>
<proteinExistence type="predicted"/>
<evidence type="ECO:0000313" key="2">
    <source>
        <dbReference type="Proteomes" id="UP000000845"/>
    </source>
</evidence>
<reference evidence="1 2" key="2">
    <citation type="journal article" date="2010" name="Stand. Genomic Sci.">
        <title>Complete genome sequence of Sebaldella termitidis type strain (NCTC 11300).</title>
        <authorList>
            <person name="Harmon-Smith M."/>
            <person name="Celia L."/>
            <person name="Chertkov O."/>
            <person name="Lapidus A."/>
            <person name="Copeland A."/>
            <person name="Glavina Del Rio T."/>
            <person name="Nolan M."/>
            <person name="Lucas S."/>
            <person name="Tice H."/>
            <person name="Cheng J.F."/>
            <person name="Han C."/>
            <person name="Detter J.C."/>
            <person name="Bruce D."/>
            <person name="Goodwin L."/>
            <person name="Pitluck S."/>
            <person name="Pati A."/>
            <person name="Liolios K."/>
            <person name="Ivanova N."/>
            <person name="Mavromatis K."/>
            <person name="Mikhailova N."/>
            <person name="Chen A."/>
            <person name="Palaniappan K."/>
            <person name="Land M."/>
            <person name="Hauser L."/>
            <person name="Chang Y.J."/>
            <person name="Jeffries C.D."/>
            <person name="Brettin T."/>
            <person name="Goker M."/>
            <person name="Beck B."/>
            <person name="Bristow J."/>
            <person name="Eisen J.A."/>
            <person name="Markowitz V."/>
            <person name="Hugenholtz P."/>
            <person name="Kyrpides N.C."/>
            <person name="Klenk H.P."/>
            <person name="Chen F."/>
        </authorList>
    </citation>
    <scope>NUCLEOTIDE SEQUENCE [LARGE SCALE GENOMIC DNA]</scope>
    <source>
        <strain evidence="2">ATCC 33386 / NCTC 11300</strain>
    </source>
</reference>
<dbReference type="STRING" id="526218.Sterm_0427"/>
<protein>
    <submittedName>
        <fullName evidence="1">Uncharacterized protein</fullName>
    </submittedName>
</protein>
<organism evidence="1 2">
    <name type="scientific">Sebaldella termitidis (strain ATCC 33386 / NCTC 11300)</name>
    <dbReference type="NCBI Taxonomy" id="526218"/>
    <lineage>
        <taxon>Bacteria</taxon>
        <taxon>Fusobacteriati</taxon>
        <taxon>Fusobacteriota</taxon>
        <taxon>Fusobacteriia</taxon>
        <taxon>Fusobacteriales</taxon>
        <taxon>Leptotrichiaceae</taxon>
        <taxon>Sebaldella</taxon>
    </lineage>
</organism>